<feature type="compositionally biased region" description="Acidic residues" evidence="1">
    <location>
        <begin position="127"/>
        <end position="145"/>
    </location>
</feature>
<keyword evidence="2" id="KW-1133">Transmembrane helix</keyword>
<dbReference type="EMBL" id="RKHO01000001">
    <property type="protein sequence ID" value="ROR92355.1"/>
    <property type="molecule type" value="Genomic_DNA"/>
</dbReference>
<evidence type="ECO:0000313" key="4">
    <source>
        <dbReference type="Proteomes" id="UP000281738"/>
    </source>
</evidence>
<dbReference type="Proteomes" id="UP000281738">
    <property type="component" value="Unassembled WGS sequence"/>
</dbReference>
<evidence type="ECO:0000313" key="3">
    <source>
        <dbReference type="EMBL" id="ROR92355.1"/>
    </source>
</evidence>
<feature type="compositionally biased region" description="Basic and acidic residues" evidence="1">
    <location>
        <begin position="109"/>
        <end position="122"/>
    </location>
</feature>
<comment type="caution">
    <text evidence="3">The sequence shown here is derived from an EMBL/GenBank/DDBJ whole genome shotgun (WGS) entry which is preliminary data.</text>
</comment>
<proteinExistence type="predicted"/>
<sequence length="193" mass="20551">MHESAARRPARPPRRGHDIHQTHFFYRDDLEAGVTVVDHVTGQAVGEVSEVGRHVFEGYGAPAAAGGPPGDLVVEVVELEPVTPVRVPWREVRPSPGLDPQGEETVSVELDRDDAPRERPARPPEPQEAEQTEDGAGTEDGETPDEPTVLLDDPAGRDRTPLGASVAQGVAIAVLAPLLALALLVLLVVLFIG</sequence>
<reference evidence="3 4" key="1">
    <citation type="submission" date="2018-11" db="EMBL/GenBank/DDBJ databases">
        <title>Sequencing the genomes of 1000 actinobacteria strains.</title>
        <authorList>
            <person name="Klenk H.-P."/>
        </authorList>
    </citation>
    <scope>NUCLEOTIDE SEQUENCE [LARGE SCALE GENOMIC DNA]</scope>
    <source>
        <strain evidence="3 4">DSM 12652</strain>
    </source>
</reference>
<keyword evidence="2" id="KW-0812">Transmembrane</keyword>
<feature type="transmembrane region" description="Helical" evidence="2">
    <location>
        <begin position="169"/>
        <end position="192"/>
    </location>
</feature>
<dbReference type="AlphaFoldDB" id="A0A3N2CXU9"/>
<feature type="region of interest" description="Disordered" evidence="1">
    <location>
        <begin position="1"/>
        <end position="20"/>
    </location>
</feature>
<evidence type="ECO:0000256" key="2">
    <source>
        <dbReference type="SAM" id="Phobius"/>
    </source>
</evidence>
<name>A0A3N2CXU9_9ACTN</name>
<evidence type="ECO:0000256" key="1">
    <source>
        <dbReference type="SAM" id="MobiDB-lite"/>
    </source>
</evidence>
<gene>
    <name evidence="3" type="ORF">EDD33_3245</name>
</gene>
<accession>A0A3N2CXU9</accession>
<keyword evidence="4" id="KW-1185">Reference proteome</keyword>
<organism evidence="3 4">
    <name type="scientific">Nocardioides aurantiacus</name>
    <dbReference type="NCBI Taxonomy" id="86796"/>
    <lineage>
        <taxon>Bacteria</taxon>
        <taxon>Bacillati</taxon>
        <taxon>Actinomycetota</taxon>
        <taxon>Actinomycetes</taxon>
        <taxon>Propionibacteriales</taxon>
        <taxon>Nocardioidaceae</taxon>
        <taxon>Nocardioides</taxon>
    </lineage>
</organism>
<keyword evidence="2" id="KW-0472">Membrane</keyword>
<dbReference type="RefSeq" id="WP_123391988.1">
    <property type="nucleotide sequence ID" value="NZ_RKHO01000001.1"/>
</dbReference>
<feature type="region of interest" description="Disordered" evidence="1">
    <location>
        <begin position="90"/>
        <end position="157"/>
    </location>
</feature>
<protein>
    <submittedName>
        <fullName evidence="3">Uncharacterized protein</fullName>
    </submittedName>
</protein>
<dbReference type="OrthoDB" id="9850588at2"/>